<organism evidence="2 3">
    <name type="scientific">Ameca splendens</name>
    <dbReference type="NCBI Taxonomy" id="208324"/>
    <lineage>
        <taxon>Eukaryota</taxon>
        <taxon>Metazoa</taxon>
        <taxon>Chordata</taxon>
        <taxon>Craniata</taxon>
        <taxon>Vertebrata</taxon>
        <taxon>Euteleostomi</taxon>
        <taxon>Actinopterygii</taxon>
        <taxon>Neopterygii</taxon>
        <taxon>Teleostei</taxon>
        <taxon>Neoteleostei</taxon>
        <taxon>Acanthomorphata</taxon>
        <taxon>Ovalentaria</taxon>
        <taxon>Atherinomorphae</taxon>
        <taxon>Cyprinodontiformes</taxon>
        <taxon>Goodeidae</taxon>
        <taxon>Ameca</taxon>
    </lineage>
</organism>
<evidence type="ECO:0000313" key="2">
    <source>
        <dbReference type="EMBL" id="MEQ2301787.1"/>
    </source>
</evidence>
<proteinExistence type="predicted"/>
<keyword evidence="1" id="KW-0472">Membrane</keyword>
<feature type="transmembrane region" description="Helical" evidence="1">
    <location>
        <begin position="6"/>
        <end position="27"/>
    </location>
</feature>
<evidence type="ECO:0000313" key="3">
    <source>
        <dbReference type="Proteomes" id="UP001469553"/>
    </source>
</evidence>
<protein>
    <submittedName>
        <fullName evidence="2">Uncharacterized protein</fullName>
    </submittedName>
</protein>
<keyword evidence="1" id="KW-0812">Transmembrane</keyword>
<reference evidence="2 3" key="1">
    <citation type="submission" date="2021-06" db="EMBL/GenBank/DDBJ databases">
        <authorList>
            <person name="Palmer J.M."/>
        </authorList>
    </citation>
    <scope>NUCLEOTIDE SEQUENCE [LARGE SCALE GENOMIC DNA]</scope>
    <source>
        <strain evidence="2 3">AS_MEX2019</strain>
        <tissue evidence="2">Muscle</tissue>
    </source>
</reference>
<dbReference type="EMBL" id="JAHRIP010056009">
    <property type="protein sequence ID" value="MEQ2301787.1"/>
    <property type="molecule type" value="Genomic_DNA"/>
</dbReference>
<keyword evidence="1" id="KW-1133">Transmembrane helix</keyword>
<evidence type="ECO:0000256" key="1">
    <source>
        <dbReference type="SAM" id="Phobius"/>
    </source>
</evidence>
<gene>
    <name evidence="2" type="ORF">AMECASPLE_039756</name>
</gene>
<feature type="non-terminal residue" evidence="2">
    <location>
        <position position="1"/>
    </location>
</feature>
<comment type="caution">
    <text evidence="2">The sequence shown here is derived from an EMBL/GenBank/DDBJ whole genome shotgun (WGS) entry which is preliminary data.</text>
</comment>
<keyword evidence="3" id="KW-1185">Reference proteome</keyword>
<dbReference type="Proteomes" id="UP001469553">
    <property type="component" value="Unassembled WGS sequence"/>
</dbReference>
<accession>A0ABV0Z7P1</accession>
<name>A0ABV0Z7P1_9TELE</name>
<sequence length="74" mass="8311">RENRFTWLVETASLLGISLGQFAFAGLREKQRDISTLVSSYPDDHRRGRGRTIGKEVLLCSQWHHGKSAATPNS</sequence>